<organism evidence="1 2">
    <name type="scientific">Pontiella desulfatans</name>
    <dbReference type="NCBI Taxonomy" id="2750659"/>
    <lineage>
        <taxon>Bacteria</taxon>
        <taxon>Pseudomonadati</taxon>
        <taxon>Kiritimatiellota</taxon>
        <taxon>Kiritimatiellia</taxon>
        <taxon>Kiritimatiellales</taxon>
        <taxon>Pontiellaceae</taxon>
        <taxon>Pontiella</taxon>
    </lineage>
</organism>
<sequence length="205" mass="23138">MAVLCLILFGILQVSYLVAARNVINYSAVATARAAAVGMNDFMLHKVSHYAAIPAAGPIYTPQGFGRERPAGESTGAVWDNAISRKRNPRSQLGDYEVGVKEAYHLAGVTRFFNILDYENWQRDESTVHGDYIRDEDDLLTVRVRQRVPLAMPFSKLFFARNRTVKAHRNGEMDIYPAAQLEATVVIEDHSAFYLHTDERLLMEF</sequence>
<evidence type="ECO:0000313" key="2">
    <source>
        <dbReference type="Proteomes" id="UP000366872"/>
    </source>
</evidence>
<proteinExistence type="predicted"/>
<protein>
    <submittedName>
        <fullName evidence="1">Uncharacterized protein</fullName>
    </submittedName>
</protein>
<evidence type="ECO:0000313" key="1">
    <source>
        <dbReference type="EMBL" id="VGO17099.1"/>
    </source>
</evidence>
<gene>
    <name evidence="1" type="ORF">PDESU_05694</name>
</gene>
<dbReference type="Proteomes" id="UP000366872">
    <property type="component" value="Unassembled WGS sequence"/>
</dbReference>
<keyword evidence="2" id="KW-1185">Reference proteome</keyword>
<reference evidence="1 2" key="1">
    <citation type="submission" date="2019-04" db="EMBL/GenBank/DDBJ databases">
        <authorList>
            <person name="Van Vliet M D."/>
        </authorList>
    </citation>
    <scope>NUCLEOTIDE SEQUENCE [LARGE SCALE GENOMIC DNA]</scope>
    <source>
        <strain evidence="1 2">F1</strain>
    </source>
</reference>
<dbReference type="AlphaFoldDB" id="A0A6C2UB02"/>
<accession>A0A6C2UB02</accession>
<dbReference type="EMBL" id="CAAHFG010000004">
    <property type="protein sequence ID" value="VGO17099.1"/>
    <property type="molecule type" value="Genomic_DNA"/>
</dbReference>
<name>A0A6C2UB02_PONDE</name>